<dbReference type="CDD" id="cd01026">
    <property type="entry name" value="TOPRIM_OLD"/>
    <property type="match status" value="1"/>
</dbReference>
<comment type="caution">
    <text evidence="4">The sequence shown here is derived from an EMBL/GenBank/DDBJ whole genome shotgun (WGS) entry which is preliminary data.</text>
</comment>
<dbReference type="Pfam" id="PF13304">
    <property type="entry name" value="AAA_21"/>
    <property type="match status" value="1"/>
</dbReference>
<evidence type="ECO:0000313" key="4">
    <source>
        <dbReference type="EMBL" id="RAQ93955.1"/>
    </source>
</evidence>
<reference evidence="4 5" key="1">
    <citation type="submission" date="2016-08" db="EMBL/GenBank/DDBJ databases">
        <title>Analysis of Carbohydrate Active Enzymes in Thermogemmatispora T81 Reveals Carbohydrate Degradation Ability.</title>
        <authorList>
            <person name="Tomazini A."/>
            <person name="Lal S."/>
            <person name="Stott M."/>
            <person name="Henrissat B."/>
            <person name="Polikarpov I."/>
            <person name="Sparling R."/>
            <person name="Levin D.B."/>
        </authorList>
    </citation>
    <scope>NUCLEOTIDE SEQUENCE [LARGE SCALE GENOMIC DNA]</scope>
    <source>
        <strain evidence="4 5">T81</strain>
    </source>
</reference>
<dbReference type="InterPro" id="IPR003959">
    <property type="entry name" value="ATPase_AAA_core"/>
</dbReference>
<feature type="domain" description="Endonuclease GajA/Old nuclease/RecF-like AAA" evidence="1">
    <location>
        <begin position="1"/>
        <end position="82"/>
    </location>
</feature>
<evidence type="ECO:0000259" key="1">
    <source>
        <dbReference type="Pfam" id="PF13175"/>
    </source>
</evidence>
<protein>
    <recommendedName>
        <fullName evidence="6">ATPase AAA-type core domain-containing protein</fullName>
    </recommendedName>
</protein>
<dbReference type="GO" id="GO:0016887">
    <property type="term" value="F:ATP hydrolysis activity"/>
    <property type="evidence" value="ECO:0007669"/>
    <property type="project" value="InterPro"/>
</dbReference>
<gene>
    <name evidence="4" type="ORF">A4R35_00325</name>
</gene>
<dbReference type="PANTHER" id="PTHR43581">
    <property type="entry name" value="ATP/GTP PHOSPHATASE"/>
    <property type="match status" value="1"/>
</dbReference>
<evidence type="ECO:0000259" key="2">
    <source>
        <dbReference type="Pfam" id="PF13304"/>
    </source>
</evidence>
<evidence type="ECO:0000313" key="5">
    <source>
        <dbReference type="Proteomes" id="UP000248706"/>
    </source>
</evidence>
<feature type="domain" description="ATPase AAA-type core" evidence="2">
    <location>
        <begin position="393"/>
        <end position="461"/>
    </location>
</feature>
<feature type="domain" description="OLD protein-like TOPRIM" evidence="3">
    <location>
        <begin position="510"/>
        <end position="571"/>
    </location>
</feature>
<dbReference type="InterPro" id="IPR051396">
    <property type="entry name" value="Bact_Antivir_Def_Nuclease"/>
</dbReference>
<dbReference type="Gene3D" id="3.40.50.300">
    <property type="entry name" value="P-loop containing nucleotide triphosphate hydrolases"/>
    <property type="match status" value="2"/>
</dbReference>
<dbReference type="GO" id="GO:0005524">
    <property type="term" value="F:ATP binding"/>
    <property type="evidence" value="ECO:0007669"/>
    <property type="project" value="InterPro"/>
</dbReference>
<dbReference type="Proteomes" id="UP000248706">
    <property type="component" value="Unassembled WGS sequence"/>
</dbReference>
<evidence type="ECO:0000259" key="3">
    <source>
        <dbReference type="Pfam" id="PF20469"/>
    </source>
</evidence>
<evidence type="ECO:0008006" key="6">
    <source>
        <dbReference type="Google" id="ProtNLM"/>
    </source>
</evidence>
<dbReference type="AlphaFoldDB" id="A0A328VI41"/>
<dbReference type="EMBL" id="MCIF01000002">
    <property type="protein sequence ID" value="RAQ93955.1"/>
    <property type="molecule type" value="Genomic_DNA"/>
</dbReference>
<dbReference type="InterPro" id="IPR034139">
    <property type="entry name" value="TOPRIM_OLD"/>
</dbReference>
<organism evidence="4 5">
    <name type="scientific">Thermogemmatispora tikiterensis</name>
    <dbReference type="NCBI Taxonomy" id="1825093"/>
    <lineage>
        <taxon>Bacteria</taxon>
        <taxon>Bacillati</taxon>
        <taxon>Chloroflexota</taxon>
        <taxon>Ktedonobacteria</taxon>
        <taxon>Thermogemmatisporales</taxon>
        <taxon>Thermogemmatisporaceae</taxon>
        <taxon>Thermogemmatispora</taxon>
    </lineage>
</organism>
<dbReference type="PANTHER" id="PTHR43581:SF4">
    <property type="entry name" value="ATP_GTP PHOSPHATASE"/>
    <property type="match status" value="1"/>
</dbReference>
<accession>A0A328VI41</accession>
<sequence length="690" mass="76520">MIIRAISVKNFLSFASFSWPDLDPRLNVLVGPNGAGKTNVFRALKCVQGALALDQSQAATRWEHAGYQGAEAQTIEITLEIELNTVQEQDWCVRFFAAVLCDQSSIDEALKAQQRSATPAGLKRFDAWVQQQLSRNWLTWFYRGRLVLTYDGQWGWRCRYEAPRQGALSFRLDLSQGGILYGGASPTSTPVASLFTAWVTQLESAEQEELLTMLSGTGGGESFPELHSFDVPAWIPANQGILLQVGDYSTIVPPSELATHRALRKSLAIPADSRQLTNAHLLFQRLAQQSFLALDELRLPAVHSQLGAATDSSLSSVNTSEHLALLLFRKKNGLPNQRKQYQDIQNVFNYLTGEKCEVRLVSGVSQSASSGQEVEIVVPNRWGDLPLHFSGAGKVEALLLATMLVEGPGRVLLLDEPALHLHPSIQARFLALLEQDEEHGQYDLSLPANQVLLITHSPYLVPNDRLTRVSRFSVGGEAKGTVRSTFSGSLLPEPKLNRFLNENPPAKALLFSQAVILVEGETEREALPVWYPDLLNRDVFVLSVDGKTNFVLWVALLQQLFIPWAILGDGDLLWNNSKDPVSQMRKILEVAGRTLPAPPEGVGKDPQAFQSWSQQLESFGVFTLARQADQGFEKALSDDIPMNIRTEAAQFSSKVARGRFLAKNSKCPEIVQQVLERIMKYFETWSACKS</sequence>
<dbReference type="OrthoDB" id="9784297at2"/>
<dbReference type="InterPro" id="IPR041685">
    <property type="entry name" value="AAA_GajA/Old/RecF-like"/>
</dbReference>
<dbReference type="SUPFAM" id="SSF52540">
    <property type="entry name" value="P-loop containing nucleoside triphosphate hydrolases"/>
    <property type="match status" value="1"/>
</dbReference>
<name>A0A328VI41_9CHLR</name>
<dbReference type="Pfam" id="PF13175">
    <property type="entry name" value="AAA_15"/>
    <property type="match status" value="1"/>
</dbReference>
<proteinExistence type="predicted"/>
<keyword evidence="5" id="KW-1185">Reference proteome</keyword>
<dbReference type="InterPro" id="IPR027417">
    <property type="entry name" value="P-loop_NTPase"/>
</dbReference>
<dbReference type="RefSeq" id="WP_112425448.1">
    <property type="nucleotide sequence ID" value="NZ_MCIF01000002.1"/>
</dbReference>
<dbReference type="CDD" id="cd00267">
    <property type="entry name" value="ABC_ATPase"/>
    <property type="match status" value="1"/>
</dbReference>
<dbReference type="Pfam" id="PF20469">
    <property type="entry name" value="OLD-like_TOPRIM"/>
    <property type="match status" value="1"/>
</dbReference>